<dbReference type="Pfam" id="PF00691">
    <property type="entry name" value="OmpA"/>
    <property type="match status" value="1"/>
</dbReference>
<evidence type="ECO:0000313" key="3">
    <source>
        <dbReference type="Proteomes" id="UP000664480"/>
    </source>
</evidence>
<sequence>MPESNFLEKSEVIPTKLTYDRDSIRFQIKGEIPIESVLSPKNPKIELVFRGSDSTLNLGELQLNKKVAFYDYREDFVLKYQPWMEGAVLELNFYQGRVSDEISEKKILAKGVITTPLLAKVGNVSPDEPIPNVGLFIPTGSLDKDLSRYGEFSIRFDPGSSQIKMSSANESVLDSLKKFILEFPSIASIRITGTQSPETSEGRSSKLGMDRADAVFNYLKETNLRFEDSLLNKTSRWNDWFDFRLLLRDYEKLSTQKKDQLYSVLLNGQDYETQSTQLRRISGFDQVARDLYPRLRSAKIEIMAKPLPGLDQNQSARLKEALEGSGVNSGLSQIEWAIAGEASPRLDDKEIIYSKMTELFRSALPYNNLAVVKMRQAQRTLDQRRKDLLWEESNRLLAQAARIENNPYVLHNQGQILVLQGDAWGAYKKLSDASVLTKNNDFLKYNESLRGALDIIRGDYKLATLRFQYPYSEAKDFFNKGLAFFMSKDYANASLSFEESVIAGRSFGYGYYGLALVAAVNAQDEVALIHLKRAIDASEVLYQKALIDPVFEELRATQAFFEIFR</sequence>
<dbReference type="RefSeq" id="WP_206587850.1">
    <property type="nucleotide sequence ID" value="NZ_JAFKCU010000004.1"/>
</dbReference>
<dbReference type="EMBL" id="JAFKCU010000004">
    <property type="protein sequence ID" value="MBN7817178.1"/>
    <property type="molecule type" value="Genomic_DNA"/>
</dbReference>
<comment type="caution">
    <text evidence="2">The sequence shown here is derived from an EMBL/GenBank/DDBJ whole genome shotgun (WGS) entry which is preliminary data.</text>
</comment>
<dbReference type="Proteomes" id="UP000664480">
    <property type="component" value="Unassembled WGS sequence"/>
</dbReference>
<organism evidence="2 3">
    <name type="scientific">Algoriphagus pacificus</name>
    <dbReference type="NCBI Taxonomy" id="2811234"/>
    <lineage>
        <taxon>Bacteria</taxon>
        <taxon>Pseudomonadati</taxon>
        <taxon>Bacteroidota</taxon>
        <taxon>Cytophagia</taxon>
        <taxon>Cytophagales</taxon>
        <taxon>Cyclobacteriaceae</taxon>
        <taxon>Algoriphagus</taxon>
    </lineage>
</organism>
<feature type="domain" description="OmpA-like" evidence="1">
    <location>
        <begin position="155"/>
        <end position="225"/>
    </location>
</feature>
<dbReference type="Gene3D" id="1.25.40.10">
    <property type="entry name" value="Tetratricopeptide repeat domain"/>
    <property type="match status" value="1"/>
</dbReference>
<gene>
    <name evidence="2" type="ORF">J0A69_17185</name>
</gene>
<dbReference type="SUPFAM" id="SSF48452">
    <property type="entry name" value="TPR-like"/>
    <property type="match status" value="1"/>
</dbReference>
<dbReference type="SUPFAM" id="SSF103088">
    <property type="entry name" value="OmpA-like"/>
    <property type="match status" value="1"/>
</dbReference>
<keyword evidence="3" id="KW-1185">Reference proteome</keyword>
<proteinExistence type="predicted"/>
<dbReference type="Gene3D" id="3.30.1330.60">
    <property type="entry name" value="OmpA-like domain"/>
    <property type="match status" value="1"/>
</dbReference>
<reference evidence="2 3" key="1">
    <citation type="submission" date="2021-03" db="EMBL/GenBank/DDBJ databases">
        <title>novel species isolated from a fishpond in China.</title>
        <authorList>
            <person name="Lu H."/>
            <person name="Cai Z."/>
        </authorList>
    </citation>
    <scope>NUCLEOTIDE SEQUENCE [LARGE SCALE GENOMIC DNA]</scope>
    <source>
        <strain evidence="2 3">YJ13C</strain>
    </source>
</reference>
<dbReference type="InterPro" id="IPR006665">
    <property type="entry name" value="OmpA-like"/>
</dbReference>
<dbReference type="InterPro" id="IPR011990">
    <property type="entry name" value="TPR-like_helical_dom_sf"/>
</dbReference>
<evidence type="ECO:0000313" key="2">
    <source>
        <dbReference type="EMBL" id="MBN7817178.1"/>
    </source>
</evidence>
<protein>
    <submittedName>
        <fullName evidence="2">OmpA family protein</fullName>
    </submittedName>
</protein>
<evidence type="ECO:0000259" key="1">
    <source>
        <dbReference type="Pfam" id="PF00691"/>
    </source>
</evidence>
<dbReference type="InterPro" id="IPR036737">
    <property type="entry name" value="OmpA-like_sf"/>
</dbReference>
<accession>A0ABS3CJB5</accession>
<name>A0ABS3CJB5_9BACT</name>